<gene>
    <name evidence="3" type="ORF">JL106_08950</name>
</gene>
<name>A0A938YD57_9ACTN</name>
<dbReference type="Proteomes" id="UP000663792">
    <property type="component" value="Unassembled WGS sequence"/>
</dbReference>
<dbReference type="Pfam" id="PF14029">
    <property type="entry name" value="DUF4244"/>
    <property type="match status" value="1"/>
</dbReference>
<keyword evidence="2" id="KW-0812">Transmembrane</keyword>
<evidence type="ECO:0000256" key="1">
    <source>
        <dbReference type="SAM" id="MobiDB-lite"/>
    </source>
</evidence>
<comment type="caution">
    <text evidence="3">The sequence shown here is derived from an EMBL/GenBank/DDBJ whole genome shotgun (WGS) entry which is preliminary data.</text>
</comment>
<organism evidence="3 4">
    <name type="scientific">Nakamurella leprariae</name>
    <dbReference type="NCBI Taxonomy" id="2803911"/>
    <lineage>
        <taxon>Bacteria</taxon>
        <taxon>Bacillati</taxon>
        <taxon>Actinomycetota</taxon>
        <taxon>Actinomycetes</taxon>
        <taxon>Nakamurellales</taxon>
        <taxon>Nakamurellaceae</taxon>
        <taxon>Nakamurella</taxon>
    </lineage>
</organism>
<dbReference type="EMBL" id="JAERWK010000010">
    <property type="protein sequence ID" value="MBM9467406.1"/>
    <property type="molecule type" value="Genomic_DNA"/>
</dbReference>
<feature type="region of interest" description="Disordered" evidence="1">
    <location>
        <begin position="1"/>
        <end position="26"/>
    </location>
</feature>
<evidence type="ECO:0000313" key="4">
    <source>
        <dbReference type="Proteomes" id="UP000663792"/>
    </source>
</evidence>
<reference evidence="3" key="1">
    <citation type="submission" date="2021-01" db="EMBL/GenBank/DDBJ databases">
        <title>YIM 132084 draft genome.</title>
        <authorList>
            <person name="An D."/>
        </authorList>
    </citation>
    <scope>NUCLEOTIDE SEQUENCE</scope>
    <source>
        <strain evidence="3">YIM 132084</strain>
    </source>
</reference>
<keyword evidence="4" id="KW-1185">Reference proteome</keyword>
<evidence type="ECO:0000313" key="3">
    <source>
        <dbReference type="EMBL" id="MBM9467406.1"/>
    </source>
</evidence>
<keyword evidence="2" id="KW-0472">Membrane</keyword>
<dbReference type="InterPro" id="IPR025338">
    <property type="entry name" value="DUF4244"/>
</dbReference>
<protein>
    <submittedName>
        <fullName evidence="3">DUF4244 domain-containing protein</fullName>
    </submittedName>
</protein>
<sequence>MTTIDLPTRPPIDAPLDGPDPTAVEPDAGRTAVAVGVAPDARDAGMSTVEYAVGTVVAAAFAAVLYRIVTGDSVVSGLTDLINGALSSAF</sequence>
<accession>A0A938YD57</accession>
<feature type="transmembrane region" description="Helical" evidence="2">
    <location>
        <begin position="51"/>
        <end position="69"/>
    </location>
</feature>
<dbReference type="AlphaFoldDB" id="A0A938YD57"/>
<proteinExistence type="predicted"/>
<keyword evidence="2" id="KW-1133">Transmembrane helix</keyword>
<evidence type="ECO:0000256" key="2">
    <source>
        <dbReference type="SAM" id="Phobius"/>
    </source>
</evidence>